<organism evidence="1 2">
    <name type="scientific">Russula earlei</name>
    <dbReference type="NCBI Taxonomy" id="71964"/>
    <lineage>
        <taxon>Eukaryota</taxon>
        <taxon>Fungi</taxon>
        <taxon>Dikarya</taxon>
        <taxon>Basidiomycota</taxon>
        <taxon>Agaricomycotina</taxon>
        <taxon>Agaricomycetes</taxon>
        <taxon>Russulales</taxon>
        <taxon>Russulaceae</taxon>
        <taxon>Russula</taxon>
    </lineage>
</organism>
<accession>A0ACC0U9Y7</accession>
<dbReference type="EMBL" id="JAGFNK010000104">
    <property type="protein sequence ID" value="KAI9507999.1"/>
    <property type="molecule type" value="Genomic_DNA"/>
</dbReference>
<protein>
    <submittedName>
        <fullName evidence="1">Uncharacterized protein</fullName>
    </submittedName>
</protein>
<gene>
    <name evidence="1" type="ORF">F5148DRAFT_1368089</name>
</gene>
<comment type="caution">
    <text evidence="1">The sequence shown here is derived from an EMBL/GenBank/DDBJ whole genome shotgun (WGS) entry which is preliminary data.</text>
</comment>
<keyword evidence="2" id="KW-1185">Reference proteome</keyword>
<name>A0ACC0U9Y7_9AGAM</name>
<reference evidence="1" key="1">
    <citation type="submission" date="2021-03" db="EMBL/GenBank/DDBJ databases">
        <title>Evolutionary priming and transition to the ectomycorrhizal habit in an iconic lineage of mushroom-forming fungi: is preadaptation a requirement?</title>
        <authorList>
            <consortium name="DOE Joint Genome Institute"/>
            <person name="Looney B.P."/>
            <person name="Miyauchi S."/>
            <person name="Morin E."/>
            <person name="Drula E."/>
            <person name="Courty P.E."/>
            <person name="Chicoki N."/>
            <person name="Fauchery L."/>
            <person name="Kohler A."/>
            <person name="Kuo A."/>
            <person name="LaButti K."/>
            <person name="Pangilinan J."/>
            <person name="Lipzen A."/>
            <person name="Riley R."/>
            <person name="Andreopoulos W."/>
            <person name="He G."/>
            <person name="Johnson J."/>
            <person name="Barry K.W."/>
            <person name="Grigoriev I.V."/>
            <person name="Nagy L."/>
            <person name="Hibbett D."/>
            <person name="Henrissat B."/>
            <person name="Matheny P.B."/>
            <person name="Labbe J."/>
            <person name="Martin A.F."/>
        </authorList>
    </citation>
    <scope>NUCLEOTIDE SEQUENCE</scope>
    <source>
        <strain evidence="1">BPL698</strain>
    </source>
</reference>
<sequence length="180" mass="19589">MQPTDVVSFAITIAGTLSVFFYLPYLLPCNVVDLVKDALNETLALLRDEHLPRADEHRVTQAILTHKFALLRTTSHRAAWLPNQLWIAIRGTTWKLYALLSSIRAFQREMEVLPPPPLSLPSFIVRLTRGIPQLAIDGHQLATLDNAQRAVGPAQAAPGNDVAAPAAETAEPAPPAPPPA</sequence>
<evidence type="ECO:0000313" key="1">
    <source>
        <dbReference type="EMBL" id="KAI9507999.1"/>
    </source>
</evidence>
<dbReference type="Proteomes" id="UP001207468">
    <property type="component" value="Unassembled WGS sequence"/>
</dbReference>
<proteinExistence type="predicted"/>
<evidence type="ECO:0000313" key="2">
    <source>
        <dbReference type="Proteomes" id="UP001207468"/>
    </source>
</evidence>